<name>A0ABQ3UN63_9CHLR</name>
<keyword evidence="3" id="KW-1185">Reference proteome</keyword>
<protein>
    <submittedName>
        <fullName evidence="2">Uncharacterized protein</fullName>
    </submittedName>
</protein>
<evidence type="ECO:0000313" key="2">
    <source>
        <dbReference type="EMBL" id="GHO54191.1"/>
    </source>
</evidence>
<evidence type="ECO:0000313" key="3">
    <source>
        <dbReference type="Proteomes" id="UP000654345"/>
    </source>
</evidence>
<keyword evidence="1" id="KW-0472">Membrane</keyword>
<dbReference type="EMBL" id="BNJG01000001">
    <property type="protein sequence ID" value="GHO54191.1"/>
    <property type="molecule type" value="Genomic_DNA"/>
</dbReference>
<keyword evidence="1" id="KW-1133">Transmembrane helix</keyword>
<reference evidence="2 3" key="1">
    <citation type="journal article" date="2021" name="Int. J. Syst. Evol. Microbiol.">
        <title>Reticulibacter mediterranei gen. nov., sp. nov., within the new family Reticulibacteraceae fam. nov., and Ktedonospora formicarum gen. nov., sp. nov., Ktedonobacter robiniae sp. nov., Dictyobacter formicarum sp. nov. and Dictyobacter arantiisoli sp. nov., belonging to the class Ktedonobacteria.</title>
        <authorList>
            <person name="Yabe S."/>
            <person name="Zheng Y."/>
            <person name="Wang C.M."/>
            <person name="Sakai Y."/>
            <person name="Abe K."/>
            <person name="Yokota A."/>
            <person name="Donadio S."/>
            <person name="Cavaletti L."/>
            <person name="Monciardini P."/>
        </authorList>
    </citation>
    <scope>NUCLEOTIDE SEQUENCE [LARGE SCALE GENOMIC DNA]</scope>
    <source>
        <strain evidence="2 3">SOSP1-30</strain>
    </source>
</reference>
<feature type="transmembrane region" description="Helical" evidence="1">
    <location>
        <begin position="114"/>
        <end position="135"/>
    </location>
</feature>
<dbReference type="Proteomes" id="UP000654345">
    <property type="component" value="Unassembled WGS sequence"/>
</dbReference>
<gene>
    <name evidence="2" type="ORF">KSB_26660</name>
</gene>
<dbReference type="RefSeq" id="WP_201370930.1">
    <property type="nucleotide sequence ID" value="NZ_BNJG01000001.1"/>
</dbReference>
<organism evidence="2 3">
    <name type="scientific">Ktedonobacter robiniae</name>
    <dbReference type="NCBI Taxonomy" id="2778365"/>
    <lineage>
        <taxon>Bacteria</taxon>
        <taxon>Bacillati</taxon>
        <taxon>Chloroflexota</taxon>
        <taxon>Ktedonobacteria</taxon>
        <taxon>Ktedonobacterales</taxon>
        <taxon>Ktedonobacteraceae</taxon>
        <taxon>Ktedonobacter</taxon>
    </lineage>
</organism>
<sequence>MQQRRKPQHQSQHLFTASEVGSFEYCSLSWWHERYDPIARGNDDELFARLVELEEEHDAQAPSLPEYQVIEQLLLRRGAFEEGKAQHREHAEEVAERKEERILTPSSNDAMRRLVLVIVALVVLALALIIASAFLH</sequence>
<evidence type="ECO:0000256" key="1">
    <source>
        <dbReference type="SAM" id="Phobius"/>
    </source>
</evidence>
<keyword evidence="1" id="KW-0812">Transmembrane</keyword>
<comment type="caution">
    <text evidence="2">The sequence shown here is derived from an EMBL/GenBank/DDBJ whole genome shotgun (WGS) entry which is preliminary data.</text>
</comment>
<accession>A0ABQ3UN63</accession>
<proteinExistence type="predicted"/>